<dbReference type="PANTHER" id="PTHR15868:SF0">
    <property type="entry name" value="SIMILAR TO RIKEN CDNA 6430571L13 GENE_ SIMILAR TO G20 PROTEIN"/>
    <property type="match status" value="1"/>
</dbReference>
<reference evidence="2" key="1">
    <citation type="submission" date="2023-08" db="EMBL/GenBank/DDBJ databases">
        <authorList>
            <person name="Alioto T."/>
            <person name="Alioto T."/>
            <person name="Gomez Garrido J."/>
        </authorList>
    </citation>
    <scope>NUCLEOTIDE SEQUENCE</scope>
</reference>
<evidence type="ECO:0000256" key="1">
    <source>
        <dbReference type="SAM" id="Phobius"/>
    </source>
</evidence>
<feature type="transmembrane region" description="Helical" evidence="1">
    <location>
        <begin position="31"/>
        <end position="53"/>
    </location>
</feature>
<keyword evidence="1" id="KW-0472">Membrane</keyword>
<dbReference type="PANTHER" id="PTHR15868">
    <property type="entry name" value="SIMILAR TO RIKEN CDNA 6430571L13 GENE, SIMILAR TO G20 PROTEIN"/>
    <property type="match status" value="1"/>
</dbReference>
<gene>
    <name evidence="2" type="ORF">XNOV1_A000814</name>
</gene>
<dbReference type="InterPro" id="IPR042351">
    <property type="entry name" value="C3orf18-like"/>
</dbReference>
<name>A0AAV1F655_XYRNO</name>
<keyword evidence="1" id="KW-1133">Transmembrane helix</keyword>
<sequence>MTDKTEQEEMQFNHTTAHISPTIGKPGFPGYSVLILFMVLTLTGCIVAVVVYIRRRQRLDDLRHRLIPLYSYDPAEEQDDWGDEYKEDEEGLTEPLYKEGKLFLSADYGT</sequence>
<organism evidence="2 3">
    <name type="scientific">Xyrichtys novacula</name>
    <name type="common">Pearly razorfish</name>
    <name type="synonym">Hemipteronotus novacula</name>
    <dbReference type="NCBI Taxonomy" id="13765"/>
    <lineage>
        <taxon>Eukaryota</taxon>
        <taxon>Metazoa</taxon>
        <taxon>Chordata</taxon>
        <taxon>Craniata</taxon>
        <taxon>Vertebrata</taxon>
        <taxon>Euteleostomi</taxon>
        <taxon>Actinopterygii</taxon>
        <taxon>Neopterygii</taxon>
        <taxon>Teleostei</taxon>
        <taxon>Neoteleostei</taxon>
        <taxon>Acanthomorphata</taxon>
        <taxon>Eupercaria</taxon>
        <taxon>Labriformes</taxon>
        <taxon>Labridae</taxon>
        <taxon>Xyrichtys</taxon>
    </lineage>
</organism>
<accession>A0AAV1F655</accession>
<protein>
    <submittedName>
        <fullName evidence="2">Protein Bouncer isoform X3</fullName>
    </submittedName>
</protein>
<evidence type="ECO:0000313" key="2">
    <source>
        <dbReference type="EMBL" id="CAJ1056400.1"/>
    </source>
</evidence>
<dbReference type="Proteomes" id="UP001178508">
    <property type="component" value="Chromosome 5"/>
</dbReference>
<keyword evidence="1" id="KW-0812">Transmembrane</keyword>
<proteinExistence type="predicted"/>
<keyword evidence="3" id="KW-1185">Reference proteome</keyword>
<dbReference type="EMBL" id="OY660868">
    <property type="protein sequence ID" value="CAJ1056400.1"/>
    <property type="molecule type" value="Genomic_DNA"/>
</dbReference>
<evidence type="ECO:0000313" key="3">
    <source>
        <dbReference type="Proteomes" id="UP001178508"/>
    </source>
</evidence>
<dbReference type="AlphaFoldDB" id="A0AAV1F655"/>